<evidence type="ECO:0000259" key="7">
    <source>
        <dbReference type="PROSITE" id="PS50109"/>
    </source>
</evidence>
<organism evidence="9 10">
    <name type="scientific">Laspinema palackyanum D2a</name>
    <dbReference type="NCBI Taxonomy" id="2953684"/>
    <lineage>
        <taxon>Bacteria</taxon>
        <taxon>Bacillati</taxon>
        <taxon>Cyanobacteriota</taxon>
        <taxon>Cyanophyceae</taxon>
        <taxon>Oscillatoriophycideae</taxon>
        <taxon>Oscillatoriales</taxon>
        <taxon>Laspinemataceae</taxon>
        <taxon>Laspinema</taxon>
        <taxon>Laspinema palackyanum</taxon>
    </lineage>
</organism>
<accession>A0ABT2MXT0</accession>
<evidence type="ECO:0000256" key="2">
    <source>
        <dbReference type="ARBA" id="ARBA00012438"/>
    </source>
</evidence>
<evidence type="ECO:0000313" key="10">
    <source>
        <dbReference type="Proteomes" id="UP001525890"/>
    </source>
</evidence>
<dbReference type="PRINTS" id="PR00344">
    <property type="entry name" value="BCTRLSENSOR"/>
</dbReference>
<dbReference type="Gene3D" id="3.40.50.2300">
    <property type="match status" value="1"/>
</dbReference>
<dbReference type="Gene3D" id="6.10.250.690">
    <property type="match status" value="1"/>
</dbReference>
<keyword evidence="5" id="KW-0902">Two-component regulatory system</keyword>
<reference evidence="9 10" key="1">
    <citation type="journal article" date="2022" name="Front. Microbiol.">
        <title>High genomic differentiation and limited gene flow indicate recent cryptic speciation within the genus Laspinema (cyanobacteria).</title>
        <authorList>
            <person name="Stanojkovic A."/>
            <person name="Skoupy S."/>
            <person name="Skaloud P."/>
            <person name="Dvorak P."/>
        </authorList>
    </citation>
    <scope>NUCLEOTIDE SEQUENCE [LARGE SCALE GENOMIC DNA]</scope>
    <source>
        <strain evidence="9 10">D2a</strain>
    </source>
</reference>
<dbReference type="Gene3D" id="1.10.287.130">
    <property type="match status" value="1"/>
</dbReference>
<sequence>MGKILAIDDDITVQIVLQDLLESEGHEVAIASDGEEGIYQAEQLRPDLIICDWMMPQLDGLAVCKHIKANPTLSSTFFILLTARELVTDRVIGLDSGADDFLSKPIDTEELMARVRAGLRLSKTLNDLQRAQSQLIQSEKMSSIGQLVAGVAHEINNPVTFIYSNLSHLQEYTQDLIDLVQLYQQEVNHPSEGIQTKLDSIDLNFMLQDLPKVIGSMQHGSDRIRKIVLSLQEFTHFERSGLQCIQINEALENTLLILGHRLQSNATHQQIQVIKNYGKLPAIESYAAQINQAFLQILNNAIDAIETSRLYSASNPGCLTIQTEILSENRVLIRIADNGPGIPESVKSQIFDPFFSTKPVGSGTGLGLLMVYQIVVQQHQGTIECISNLEKGTEFKIELPIRIQSAKSSDRPDIKTEDYVLQQPE</sequence>
<dbReference type="InterPro" id="IPR005467">
    <property type="entry name" value="His_kinase_dom"/>
</dbReference>
<feature type="domain" description="Response regulatory" evidence="8">
    <location>
        <begin position="3"/>
        <end position="119"/>
    </location>
</feature>
<dbReference type="SUPFAM" id="SSF55874">
    <property type="entry name" value="ATPase domain of HSP90 chaperone/DNA topoisomerase II/histidine kinase"/>
    <property type="match status" value="1"/>
</dbReference>
<comment type="caution">
    <text evidence="9">The sequence shown here is derived from an EMBL/GenBank/DDBJ whole genome shotgun (WGS) entry which is preliminary data.</text>
</comment>
<dbReference type="Pfam" id="PF02518">
    <property type="entry name" value="HATPase_c"/>
    <property type="match status" value="1"/>
</dbReference>
<keyword evidence="4" id="KW-0808">Transferase</keyword>
<dbReference type="InterPro" id="IPR011006">
    <property type="entry name" value="CheY-like_superfamily"/>
</dbReference>
<dbReference type="InterPro" id="IPR003594">
    <property type="entry name" value="HATPase_dom"/>
</dbReference>
<dbReference type="InterPro" id="IPR036890">
    <property type="entry name" value="HATPase_C_sf"/>
</dbReference>
<evidence type="ECO:0000256" key="5">
    <source>
        <dbReference type="ARBA" id="ARBA00023012"/>
    </source>
</evidence>
<dbReference type="Proteomes" id="UP001525890">
    <property type="component" value="Unassembled WGS sequence"/>
</dbReference>
<dbReference type="PANTHER" id="PTHR43065:SF50">
    <property type="entry name" value="HISTIDINE KINASE"/>
    <property type="match status" value="1"/>
</dbReference>
<dbReference type="SMART" id="SM00448">
    <property type="entry name" value="REC"/>
    <property type="match status" value="1"/>
</dbReference>
<evidence type="ECO:0000256" key="6">
    <source>
        <dbReference type="PROSITE-ProRule" id="PRU00169"/>
    </source>
</evidence>
<protein>
    <recommendedName>
        <fullName evidence="2">histidine kinase</fullName>
        <ecNumber evidence="2">2.7.13.3</ecNumber>
    </recommendedName>
</protein>
<name>A0ABT2MXT0_9CYAN</name>
<dbReference type="PANTHER" id="PTHR43065">
    <property type="entry name" value="SENSOR HISTIDINE KINASE"/>
    <property type="match status" value="1"/>
</dbReference>
<dbReference type="EMBL" id="JAMXFF010000053">
    <property type="protein sequence ID" value="MCT7969554.1"/>
    <property type="molecule type" value="Genomic_DNA"/>
</dbReference>
<proteinExistence type="predicted"/>
<gene>
    <name evidence="9" type="ORF">NG799_24895</name>
</gene>
<dbReference type="PROSITE" id="PS50109">
    <property type="entry name" value="HIS_KIN"/>
    <property type="match status" value="1"/>
</dbReference>
<evidence type="ECO:0000256" key="4">
    <source>
        <dbReference type="ARBA" id="ARBA00022777"/>
    </source>
</evidence>
<feature type="modified residue" description="4-aspartylphosphate" evidence="6">
    <location>
        <position position="52"/>
    </location>
</feature>
<feature type="domain" description="Histidine kinase" evidence="7">
    <location>
        <begin position="150"/>
        <end position="403"/>
    </location>
</feature>
<dbReference type="CDD" id="cd00082">
    <property type="entry name" value="HisKA"/>
    <property type="match status" value="1"/>
</dbReference>
<dbReference type="SMART" id="SM00387">
    <property type="entry name" value="HATPase_c"/>
    <property type="match status" value="1"/>
</dbReference>
<evidence type="ECO:0000256" key="3">
    <source>
        <dbReference type="ARBA" id="ARBA00022553"/>
    </source>
</evidence>
<dbReference type="EC" id="2.7.13.3" evidence="2"/>
<dbReference type="Pfam" id="PF00072">
    <property type="entry name" value="Response_reg"/>
    <property type="match status" value="1"/>
</dbReference>
<evidence type="ECO:0000259" key="8">
    <source>
        <dbReference type="PROSITE" id="PS50110"/>
    </source>
</evidence>
<dbReference type="InterPro" id="IPR001789">
    <property type="entry name" value="Sig_transdc_resp-reg_receiver"/>
</dbReference>
<evidence type="ECO:0000256" key="1">
    <source>
        <dbReference type="ARBA" id="ARBA00000085"/>
    </source>
</evidence>
<comment type="catalytic activity">
    <reaction evidence="1">
        <text>ATP + protein L-histidine = ADP + protein N-phospho-L-histidine.</text>
        <dbReference type="EC" id="2.7.13.3"/>
    </reaction>
</comment>
<dbReference type="Gene3D" id="3.30.565.10">
    <property type="entry name" value="Histidine kinase-like ATPase, C-terminal domain"/>
    <property type="match status" value="1"/>
</dbReference>
<dbReference type="InterPro" id="IPR036097">
    <property type="entry name" value="HisK_dim/P_sf"/>
</dbReference>
<dbReference type="SUPFAM" id="SSF47384">
    <property type="entry name" value="Homodimeric domain of signal transducing histidine kinase"/>
    <property type="match status" value="1"/>
</dbReference>
<evidence type="ECO:0000313" key="9">
    <source>
        <dbReference type="EMBL" id="MCT7969554.1"/>
    </source>
</evidence>
<keyword evidence="3 6" id="KW-0597">Phosphoprotein</keyword>
<dbReference type="InterPro" id="IPR003661">
    <property type="entry name" value="HisK_dim/P_dom"/>
</dbReference>
<dbReference type="SUPFAM" id="SSF52172">
    <property type="entry name" value="CheY-like"/>
    <property type="match status" value="1"/>
</dbReference>
<keyword evidence="10" id="KW-1185">Reference proteome</keyword>
<dbReference type="PROSITE" id="PS50110">
    <property type="entry name" value="RESPONSE_REGULATORY"/>
    <property type="match status" value="1"/>
</dbReference>
<dbReference type="CDD" id="cd17574">
    <property type="entry name" value="REC_OmpR"/>
    <property type="match status" value="1"/>
</dbReference>
<keyword evidence="4" id="KW-0418">Kinase</keyword>
<dbReference type="RefSeq" id="WP_368009008.1">
    <property type="nucleotide sequence ID" value="NZ_JAMXFF010000053.1"/>
</dbReference>
<dbReference type="InterPro" id="IPR004358">
    <property type="entry name" value="Sig_transdc_His_kin-like_C"/>
</dbReference>